<keyword evidence="3" id="KW-1185">Reference proteome</keyword>
<comment type="caution">
    <text evidence="2">The sequence shown here is derived from an EMBL/GenBank/DDBJ whole genome shotgun (WGS) entry which is preliminary data.</text>
</comment>
<evidence type="ECO:0000256" key="1">
    <source>
        <dbReference type="SAM" id="MobiDB-lite"/>
    </source>
</evidence>
<gene>
    <name evidence="2" type="ORF">CBZ_27590</name>
</gene>
<evidence type="ECO:0000313" key="3">
    <source>
        <dbReference type="Proteomes" id="UP000289954"/>
    </source>
</evidence>
<feature type="region of interest" description="Disordered" evidence="1">
    <location>
        <begin position="83"/>
        <end position="104"/>
    </location>
</feature>
<protein>
    <submittedName>
        <fullName evidence="2">Uncharacterized protein</fullName>
    </submittedName>
</protein>
<reference evidence="2 3" key="1">
    <citation type="submission" date="2019-01" db="EMBL/GenBank/DDBJ databases">
        <title>Draft genome sequence of Cellulomonas takizawaensis strain TKZ-21.</title>
        <authorList>
            <person name="Yamamura H."/>
            <person name="Hayashi T."/>
            <person name="Hamada M."/>
            <person name="Serisawa Y."/>
            <person name="Matsuyama K."/>
            <person name="Nakagawa Y."/>
            <person name="Otoguro M."/>
            <person name="Yanagida F."/>
            <person name="Hayakawa M."/>
        </authorList>
    </citation>
    <scope>NUCLEOTIDE SEQUENCE [LARGE SCALE GENOMIC DNA]</scope>
    <source>
        <strain evidence="2 3">NBRC12680</strain>
    </source>
</reference>
<accession>A0A402DU92</accession>
<dbReference type="EMBL" id="BIMR01000239">
    <property type="protein sequence ID" value="GCE77703.1"/>
    <property type="molecule type" value="Genomic_DNA"/>
</dbReference>
<dbReference type="AlphaFoldDB" id="A0A402DU92"/>
<dbReference type="Proteomes" id="UP000289954">
    <property type="component" value="Unassembled WGS sequence"/>
</dbReference>
<proteinExistence type="predicted"/>
<name>A0A402DU92_9CELL</name>
<organism evidence="2 3">
    <name type="scientific">Cellulomonas biazotea</name>
    <dbReference type="NCBI Taxonomy" id="1709"/>
    <lineage>
        <taxon>Bacteria</taxon>
        <taxon>Bacillati</taxon>
        <taxon>Actinomycetota</taxon>
        <taxon>Actinomycetes</taxon>
        <taxon>Micrococcales</taxon>
        <taxon>Cellulomonadaceae</taxon>
        <taxon>Cellulomonas</taxon>
    </lineage>
</organism>
<sequence>MPPVSTVAAYPPTSIADVRVLHPANVTTTSTVVAPGAGAVASGAGATVAAGSVGAGGATVGDAVVALGVALGDAVAVPVDDEGEADGVPGPVHAASSRAGRSTRDAVARARGRAAEGLGTHVTLAARRGFVADLDACRLVTARRPS</sequence>
<evidence type="ECO:0000313" key="2">
    <source>
        <dbReference type="EMBL" id="GCE77703.1"/>
    </source>
</evidence>